<keyword evidence="2" id="KW-1185">Reference proteome</keyword>
<evidence type="ECO:0000313" key="2">
    <source>
        <dbReference type="Proteomes" id="UP000051166"/>
    </source>
</evidence>
<dbReference type="Proteomes" id="UP000051166">
    <property type="component" value="Unassembled WGS sequence"/>
</dbReference>
<dbReference type="AlphaFoldDB" id="A0A0R1V1X9"/>
<gene>
    <name evidence="1" type="ORF">FD50_GL001855</name>
</gene>
<evidence type="ECO:0000313" key="1">
    <source>
        <dbReference type="EMBL" id="KRL96914.1"/>
    </source>
</evidence>
<sequence length="89" mass="10648">MNENSYRAWLEKTPHTYEIDFQKSVLVPQIENFPEVQQLGNLVQIHHKHWLIESNIPELDLFSQCFIGVMKKHHVPTENYYINQLQKNS</sequence>
<dbReference type="OrthoDB" id="2296534at2"/>
<proteinExistence type="predicted"/>
<reference evidence="1 2" key="1">
    <citation type="journal article" date="2015" name="Genome Announc.">
        <title>Expanding the biotechnology potential of lactobacilli through comparative genomics of 213 strains and associated genera.</title>
        <authorList>
            <person name="Sun Z."/>
            <person name="Harris H.M."/>
            <person name="McCann A."/>
            <person name="Guo C."/>
            <person name="Argimon S."/>
            <person name="Zhang W."/>
            <person name="Yang X."/>
            <person name="Jeffery I.B."/>
            <person name="Cooney J.C."/>
            <person name="Kagawa T.F."/>
            <person name="Liu W."/>
            <person name="Song Y."/>
            <person name="Salvetti E."/>
            <person name="Wrobel A."/>
            <person name="Rasinkangas P."/>
            <person name="Parkhill J."/>
            <person name="Rea M.C."/>
            <person name="O'Sullivan O."/>
            <person name="Ritari J."/>
            <person name="Douillard F.P."/>
            <person name="Paul Ross R."/>
            <person name="Yang R."/>
            <person name="Briner A.E."/>
            <person name="Felis G.E."/>
            <person name="de Vos W.M."/>
            <person name="Barrangou R."/>
            <person name="Klaenhammer T.R."/>
            <person name="Caufield P.W."/>
            <person name="Cui Y."/>
            <person name="Zhang H."/>
            <person name="O'Toole P.W."/>
        </authorList>
    </citation>
    <scope>NUCLEOTIDE SEQUENCE [LARGE SCALE GENOMIC DNA]</scope>
    <source>
        <strain evidence="1 2">DSM 16230</strain>
    </source>
</reference>
<organism evidence="1 2">
    <name type="scientific">Liquorilactobacillus satsumensis DSM 16230 = JCM 12392</name>
    <dbReference type="NCBI Taxonomy" id="1423801"/>
    <lineage>
        <taxon>Bacteria</taxon>
        <taxon>Bacillati</taxon>
        <taxon>Bacillota</taxon>
        <taxon>Bacilli</taxon>
        <taxon>Lactobacillales</taxon>
        <taxon>Lactobacillaceae</taxon>
        <taxon>Liquorilactobacillus</taxon>
    </lineage>
</organism>
<comment type="caution">
    <text evidence="1">The sequence shown here is derived from an EMBL/GenBank/DDBJ whole genome shotgun (WGS) entry which is preliminary data.</text>
</comment>
<name>A0A0R1V1X9_9LACO</name>
<accession>A0A0R1V1X9</accession>
<dbReference type="PATRIC" id="fig|1423801.4.peg.1897"/>
<dbReference type="EMBL" id="AZFQ01000054">
    <property type="protein sequence ID" value="KRL96914.1"/>
    <property type="molecule type" value="Genomic_DNA"/>
</dbReference>
<protein>
    <submittedName>
        <fullName evidence="1">Uncharacterized protein</fullName>
    </submittedName>
</protein>
<dbReference type="GeneID" id="98309087"/>
<dbReference type="RefSeq" id="WP_054757714.1">
    <property type="nucleotide sequence ID" value="NZ_AZFQ01000054.1"/>
</dbReference>